<gene>
    <name evidence="2" type="ORF">FIBSPDRAFT_863844</name>
</gene>
<reference evidence="2 3" key="1">
    <citation type="journal article" date="2016" name="Mol. Biol. Evol.">
        <title>Comparative Genomics of Early-Diverging Mushroom-Forming Fungi Provides Insights into the Origins of Lignocellulose Decay Capabilities.</title>
        <authorList>
            <person name="Nagy L.G."/>
            <person name="Riley R."/>
            <person name="Tritt A."/>
            <person name="Adam C."/>
            <person name="Daum C."/>
            <person name="Floudas D."/>
            <person name="Sun H."/>
            <person name="Yadav J.S."/>
            <person name="Pangilinan J."/>
            <person name="Larsson K.H."/>
            <person name="Matsuura K."/>
            <person name="Barry K."/>
            <person name="Labutti K."/>
            <person name="Kuo R."/>
            <person name="Ohm R.A."/>
            <person name="Bhattacharya S.S."/>
            <person name="Shirouzu T."/>
            <person name="Yoshinaga Y."/>
            <person name="Martin F.M."/>
            <person name="Grigoriev I.V."/>
            <person name="Hibbett D.S."/>
        </authorList>
    </citation>
    <scope>NUCLEOTIDE SEQUENCE [LARGE SCALE GENOMIC DNA]</scope>
    <source>
        <strain evidence="2 3">CBS 109695</strain>
    </source>
</reference>
<organism evidence="2 3">
    <name type="scientific">Athelia psychrophila</name>
    <dbReference type="NCBI Taxonomy" id="1759441"/>
    <lineage>
        <taxon>Eukaryota</taxon>
        <taxon>Fungi</taxon>
        <taxon>Dikarya</taxon>
        <taxon>Basidiomycota</taxon>
        <taxon>Agaricomycotina</taxon>
        <taxon>Agaricomycetes</taxon>
        <taxon>Agaricomycetidae</taxon>
        <taxon>Atheliales</taxon>
        <taxon>Atheliaceae</taxon>
        <taxon>Athelia</taxon>
    </lineage>
</organism>
<protein>
    <submittedName>
        <fullName evidence="2">Uncharacterized protein</fullName>
    </submittedName>
</protein>
<evidence type="ECO:0000313" key="3">
    <source>
        <dbReference type="Proteomes" id="UP000076532"/>
    </source>
</evidence>
<name>A0A166H0T6_9AGAM</name>
<keyword evidence="3" id="KW-1185">Reference proteome</keyword>
<accession>A0A166H0T6</accession>
<evidence type="ECO:0000256" key="1">
    <source>
        <dbReference type="SAM" id="MobiDB-lite"/>
    </source>
</evidence>
<feature type="region of interest" description="Disordered" evidence="1">
    <location>
        <begin position="1"/>
        <end position="52"/>
    </location>
</feature>
<dbReference type="EMBL" id="KV417573">
    <property type="protein sequence ID" value="KZP18365.1"/>
    <property type="molecule type" value="Genomic_DNA"/>
</dbReference>
<feature type="non-terminal residue" evidence="2">
    <location>
        <position position="1"/>
    </location>
</feature>
<dbReference type="Proteomes" id="UP000076532">
    <property type="component" value="Unassembled WGS sequence"/>
</dbReference>
<evidence type="ECO:0000313" key="2">
    <source>
        <dbReference type="EMBL" id="KZP18365.1"/>
    </source>
</evidence>
<proteinExistence type="predicted"/>
<sequence>MSRPTRALASETQPADAMKSAKSPRHTAYARQRPAPHRATPIDGRGREGGDG</sequence>
<dbReference type="AlphaFoldDB" id="A0A166H0T6"/>